<dbReference type="AlphaFoldDB" id="A0A8J3PYR3"/>
<comment type="caution">
    <text evidence="1">The sequence shown here is derived from an EMBL/GenBank/DDBJ whole genome shotgun (WGS) entry which is preliminary data.</text>
</comment>
<dbReference type="RefSeq" id="WP_203886759.1">
    <property type="nucleotide sequence ID" value="NZ_BAABHH010000013.1"/>
</dbReference>
<dbReference type="Proteomes" id="UP000630097">
    <property type="component" value="Unassembled WGS sequence"/>
</dbReference>
<proteinExistence type="predicted"/>
<sequence>MGCNNVAARTVTHEGRTTRIGVHALGVIGEFLRARRKVTIPRQAGPVYSGLRRTAAPGSPSEQALATLSRTVEHGVGLDPVLSVHSHIRGYG</sequence>
<organism evidence="1 2">
    <name type="scientific">Planotetraspora kaengkrachanensis</name>
    <dbReference type="NCBI Taxonomy" id="575193"/>
    <lineage>
        <taxon>Bacteria</taxon>
        <taxon>Bacillati</taxon>
        <taxon>Actinomycetota</taxon>
        <taxon>Actinomycetes</taxon>
        <taxon>Streptosporangiales</taxon>
        <taxon>Streptosporangiaceae</taxon>
        <taxon>Planotetraspora</taxon>
    </lineage>
</organism>
<accession>A0A8J3PYR3</accession>
<name>A0A8J3PYR3_9ACTN</name>
<keyword evidence="2" id="KW-1185">Reference proteome</keyword>
<dbReference type="EMBL" id="BONV01000040">
    <property type="protein sequence ID" value="GIG83450.1"/>
    <property type="molecule type" value="Genomic_DNA"/>
</dbReference>
<reference evidence="1 2" key="1">
    <citation type="submission" date="2021-01" db="EMBL/GenBank/DDBJ databases">
        <title>Whole genome shotgun sequence of Planotetraspora kaengkrachanensis NBRC 104272.</title>
        <authorList>
            <person name="Komaki H."/>
            <person name="Tamura T."/>
        </authorList>
    </citation>
    <scope>NUCLEOTIDE SEQUENCE [LARGE SCALE GENOMIC DNA]</scope>
    <source>
        <strain evidence="1 2">NBRC 104272</strain>
    </source>
</reference>
<protein>
    <submittedName>
        <fullName evidence="1">Uncharacterized protein</fullName>
    </submittedName>
</protein>
<gene>
    <name evidence="1" type="ORF">Pka01_65770</name>
</gene>
<evidence type="ECO:0000313" key="2">
    <source>
        <dbReference type="Proteomes" id="UP000630097"/>
    </source>
</evidence>
<evidence type="ECO:0000313" key="1">
    <source>
        <dbReference type="EMBL" id="GIG83450.1"/>
    </source>
</evidence>